<dbReference type="Gene3D" id="1.20.120.1870">
    <property type="entry name" value="Fic/DOC protein, Fido domain"/>
    <property type="match status" value="1"/>
</dbReference>
<dbReference type="RefSeq" id="WP_303952468.1">
    <property type="nucleotide sequence ID" value="NZ_JAGZXI010000005.1"/>
</dbReference>
<dbReference type="InterPro" id="IPR003812">
    <property type="entry name" value="Fido"/>
</dbReference>
<evidence type="ECO:0000313" key="2">
    <source>
        <dbReference type="EMBL" id="MBS6634823.1"/>
    </source>
</evidence>
<dbReference type="PANTHER" id="PTHR39426">
    <property type="entry name" value="HOMOLOGY TO DEATH-ON-CURING PROTEIN OF PHAGE P1"/>
    <property type="match status" value="1"/>
</dbReference>
<dbReference type="Proteomes" id="UP000739069">
    <property type="component" value="Unassembled WGS sequence"/>
</dbReference>
<proteinExistence type="predicted"/>
<evidence type="ECO:0000259" key="1">
    <source>
        <dbReference type="PROSITE" id="PS51459"/>
    </source>
</evidence>
<dbReference type="PANTHER" id="PTHR39426:SF1">
    <property type="entry name" value="HOMOLOGY TO DEATH-ON-CURING PROTEIN OF PHAGE P1"/>
    <property type="match status" value="1"/>
</dbReference>
<feature type="domain" description="Fido" evidence="1">
    <location>
        <begin position="6"/>
        <end position="124"/>
    </location>
</feature>
<accession>A0A943Y5S9</accession>
<dbReference type="GO" id="GO:0016301">
    <property type="term" value="F:kinase activity"/>
    <property type="evidence" value="ECO:0007669"/>
    <property type="project" value="InterPro"/>
</dbReference>
<evidence type="ECO:0000313" key="3">
    <source>
        <dbReference type="Proteomes" id="UP000739069"/>
    </source>
</evidence>
<dbReference type="InterPro" id="IPR036597">
    <property type="entry name" value="Fido-like_dom_sf"/>
</dbReference>
<organism evidence="2 3">
    <name type="scientific">Rothia mucilaginosa</name>
    <dbReference type="NCBI Taxonomy" id="43675"/>
    <lineage>
        <taxon>Bacteria</taxon>
        <taxon>Bacillati</taxon>
        <taxon>Actinomycetota</taxon>
        <taxon>Actinomycetes</taxon>
        <taxon>Micrococcales</taxon>
        <taxon>Micrococcaceae</taxon>
        <taxon>Rothia</taxon>
    </lineage>
</organism>
<dbReference type="Pfam" id="PF02661">
    <property type="entry name" value="Fic"/>
    <property type="match status" value="1"/>
</dbReference>
<reference evidence="2" key="1">
    <citation type="submission" date="2021-02" db="EMBL/GenBank/DDBJ databases">
        <title>Infant gut strain persistence is associated with maternal origin, phylogeny, and functional potential including surface adhesion and iron acquisition.</title>
        <authorList>
            <person name="Lou Y.C."/>
        </authorList>
    </citation>
    <scope>NUCLEOTIDE SEQUENCE</scope>
    <source>
        <strain evidence="2">L1_008_092G1_dasL1_008_092G1_concoct_16</strain>
    </source>
</reference>
<dbReference type="NCBIfam" id="TIGR01550">
    <property type="entry name" value="DOC_P1"/>
    <property type="match status" value="1"/>
</dbReference>
<dbReference type="InterPro" id="IPR006440">
    <property type="entry name" value="Doc"/>
</dbReference>
<sequence length="131" mass="14438">MSSAHISVDTALAIHQLLINRFGGSAGVRDLDTLEGILQSPYQTFGGEELYPHIVDKAVHLCVEVIRQHPFVDGNKRVAVALLGALLECHGFYLVDDSTHLYNKVIGLVTHVCSIEEFTQYVHSHLTSSLE</sequence>
<dbReference type="EMBL" id="JAGZXI010000005">
    <property type="protein sequence ID" value="MBS6634823.1"/>
    <property type="molecule type" value="Genomic_DNA"/>
</dbReference>
<dbReference type="InterPro" id="IPR053737">
    <property type="entry name" value="Type_II_TA_Toxin"/>
</dbReference>
<protein>
    <submittedName>
        <fullName evidence="2">Fic family protein</fullName>
    </submittedName>
</protein>
<name>A0A943Y5S9_9MICC</name>
<dbReference type="SUPFAM" id="SSF140931">
    <property type="entry name" value="Fic-like"/>
    <property type="match status" value="1"/>
</dbReference>
<dbReference type="PROSITE" id="PS51459">
    <property type="entry name" value="FIDO"/>
    <property type="match status" value="1"/>
</dbReference>
<comment type="caution">
    <text evidence="2">The sequence shown here is derived from an EMBL/GenBank/DDBJ whole genome shotgun (WGS) entry which is preliminary data.</text>
</comment>
<gene>
    <name evidence="2" type="ORF">KH265_04070</name>
</gene>
<dbReference type="AlphaFoldDB" id="A0A943Y5S9"/>